<protein>
    <submittedName>
        <fullName evidence="1">Uncharacterized protein</fullName>
    </submittedName>
</protein>
<dbReference type="Pfam" id="PF03883">
    <property type="entry name" value="H2O2_YaaD"/>
    <property type="match status" value="1"/>
</dbReference>
<dbReference type="PANTHER" id="PTHR30283">
    <property type="entry name" value="PEROXIDE STRESS RESPONSE PROTEIN YAAA"/>
    <property type="match status" value="1"/>
</dbReference>
<dbReference type="OrthoDB" id="9777133at2"/>
<dbReference type="InterPro" id="IPR005583">
    <property type="entry name" value="YaaA"/>
</dbReference>
<gene>
    <name evidence="1" type="ORF">SAMN04487984_1276</name>
</gene>
<dbReference type="EMBL" id="FWXK01000007">
    <property type="protein sequence ID" value="SMC46321.1"/>
    <property type="molecule type" value="Genomic_DNA"/>
</dbReference>
<name>A0A1W1ZDT3_9LACT</name>
<proteinExistence type="predicted"/>
<sequence>MKIIISPAKELSADAISSQRLPILIDQAKQLSHASDFKDDTHYYEALSLYNGLQFRYLKADLQPSDINFLDDHLYILSALYGPVKPRDGIRPYRKDFKTKGLYKAWGDAFYQVISQSQEPILNLASQEFSKTITPYLTSNDTFITCHFFEETNEGQCKKHSTISKKARGQLVHWIAKKRIYMIEDVKAFNDMGYHFVESESSDNEWVFVRERMKKD</sequence>
<dbReference type="PANTHER" id="PTHR30283:SF4">
    <property type="entry name" value="PEROXIDE STRESS RESISTANCE PROTEIN YAAA"/>
    <property type="match status" value="1"/>
</dbReference>
<dbReference type="GO" id="GO:0005829">
    <property type="term" value="C:cytosol"/>
    <property type="evidence" value="ECO:0007669"/>
    <property type="project" value="TreeGrafter"/>
</dbReference>
<dbReference type="RefSeq" id="WP_084099386.1">
    <property type="nucleotide sequence ID" value="NZ_FWXK01000007.1"/>
</dbReference>
<keyword evidence="2" id="KW-1185">Reference proteome</keyword>
<evidence type="ECO:0000313" key="1">
    <source>
        <dbReference type="EMBL" id="SMC46321.1"/>
    </source>
</evidence>
<organism evidence="1 2">
    <name type="scientific">Aerococcus suis</name>
    <dbReference type="NCBI Taxonomy" id="371602"/>
    <lineage>
        <taxon>Bacteria</taxon>
        <taxon>Bacillati</taxon>
        <taxon>Bacillota</taxon>
        <taxon>Bacilli</taxon>
        <taxon>Lactobacillales</taxon>
        <taxon>Aerococcaceae</taxon>
        <taxon>Aerococcus</taxon>
    </lineage>
</organism>
<dbReference type="Proteomes" id="UP000243884">
    <property type="component" value="Unassembled WGS sequence"/>
</dbReference>
<reference evidence="2" key="1">
    <citation type="submission" date="2017-04" db="EMBL/GenBank/DDBJ databases">
        <authorList>
            <person name="Varghese N."/>
            <person name="Submissions S."/>
        </authorList>
    </citation>
    <scope>NUCLEOTIDE SEQUENCE [LARGE SCALE GENOMIC DNA]</scope>
    <source>
        <strain evidence="2">DSM 21500</strain>
    </source>
</reference>
<dbReference type="GO" id="GO:0033194">
    <property type="term" value="P:response to hydroperoxide"/>
    <property type="evidence" value="ECO:0007669"/>
    <property type="project" value="TreeGrafter"/>
</dbReference>
<accession>A0A1W1ZDT3</accession>
<evidence type="ECO:0000313" key="2">
    <source>
        <dbReference type="Proteomes" id="UP000243884"/>
    </source>
</evidence>
<dbReference type="AlphaFoldDB" id="A0A1W1ZDT3"/>